<protein>
    <submittedName>
        <fullName evidence="1">Uncharacterized protein</fullName>
    </submittedName>
</protein>
<dbReference type="EMBL" id="CEKZ01000001">
    <property type="protein sequence ID" value="CEQ02029.1"/>
    <property type="molecule type" value="Genomic_DNA"/>
</dbReference>
<name>A0A0C7QHL1_PARSO</name>
<reference evidence="1 2" key="1">
    <citation type="submission" date="2015-01" db="EMBL/GenBank/DDBJ databases">
        <authorList>
            <person name="Aslett A.Martin."/>
            <person name="De Silva Nishadi"/>
        </authorList>
    </citation>
    <scope>NUCLEOTIDE SEQUENCE [LARGE SCALE GENOMIC DNA]</scope>
    <source>
        <strain evidence="1 2">R28058</strain>
    </source>
</reference>
<sequence>MKIEKAYDVCCYECGEDFEQINIIESNVEDMYLCDDCLKELNTKINEYLKYK</sequence>
<dbReference type="Proteomes" id="UP000049127">
    <property type="component" value="Unassembled WGS sequence"/>
</dbReference>
<dbReference type="RefSeq" id="WP_155484482.1">
    <property type="nucleotide sequence ID" value="NZ_CEKZ01000001.1"/>
</dbReference>
<accession>A0A0C7QHL1</accession>
<dbReference type="AlphaFoldDB" id="A0A0C7QHL1"/>
<evidence type="ECO:0000313" key="1">
    <source>
        <dbReference type="EMBL" id="CEQ02029.1"/>
    </source>
</evidence>
<proteinExistence type="predicted"/>
<organism evidence="1 2">
    <name type="scientific">Paraclostridium sordellii</name>
    <name type="common">Clostridium sordellii</name>
    <dbReference type="NCBI Taxonomy" id="1505"/>
    <lineage>
        <taxon>Bacteria</taxon>
        <taxon>Bacillati</taxon>
        <taxon>Bacillota</taxon>
        <taxon>Clostridia</taxon>
        <taxon>Peptostreptococcales</taxon>
        <taxon>Peptostreptococcaceae</taxon>
        <taxon>Paraclostridium</taxon>
    </lineage>
</organism>
<evidence type="ECO:0000313" key="2">
    <source>
        <dbReference type="Proteomes" id="UP000049127"/>
    </source>
</evidence>
<gene>
    <name evidence="1" type="ORF">R28058_33901</name>
</gene>